<sequence length="91" mass="10388">MTNFKQLFEHETIQDIVLFLSGRNEEGIAHPRLDGYTTTFSNGLISNIELIKIVKIMSEQGLISSNKKGGYKKGPLWKEPKFLTEKKYGIK</sequence>
<evidence type="ECO:0000313" key="2">
    <source>
        <dbReference type="Proteomes" id="UP000739284"/>
    </source>
</evidence>
<dbReference type="RefSeq" id="WP_217147941.1">
    <property type="nucleotide sequence ID" value="NZ_JAFMOY010000105.1"/>
</dbReference>
<evidence type="ECO:0000313" key="1">
    <source>
        <dbReference type="EMBL" id="MBU9843962.1"/>
    </source>
</evidence>
<reference evidence="1 2" key="1">
    <citation type="submission" date="2021-03" db="EMBL/GenBank/DDBJ databases">
        <title>Five novel Rahnella species.</title>
        <authorList>
            <person name="Brady C."/>
            <person name="Asselin J."/>
            <person name="Beer S."/>
            <person name="Bruberg M.B."/>
            <person name="Crampton B."/>
            <person name="Venter S."/>
            <person name="Arnold D."/>
            <person name="Denman S."/>
        </authorList>
    </citation>
    <scope>NUCLEOTIDE SEQUENCE [LARGE SCALE GENOMIC DNA]</scope>
    <source>
        <strain evidence="1 2">FRB 231</strain>
    </source>
</reference>
<dbReference type="Proteomes" id="UP000739284">
    <property type="component" value="Unassembled WGS sequence"/>
</dbReference>
<gene>
    <name evidence="1" type="ORF">J1784_02890</name>
</gene>
<accession>A0ABS6LBI7</accession>
<keyword evidence="2" id="KW-1185">Reference proteome</keyword>
<proteinExistence type="predicted"/>
<name>A0ABS6LBI7_9GAMM</name>
<protein>
    <submittedName>
        <fullName evidence="1">Uncharacterized protein</fullName>
    </submittedName>
</protein>
<comment type="caution">
    <text evidence="1">The sequence shown here is derived from an EMBL/GenBank/DDBJ whole genome shotgun (WGS) entry which is preliminary data.</text>
</comment>
<dbReference type="EMBL" id="JAFMOY010000105">
    <property type="protein sequence ID" value="MBU9843962.1"/>
    <property type="molecule type" value="Genomic_DNA"/>
</dbReference>
<organism evidence="1 2">
    <name type="scientific">Rahnella ecdela</name>
    <dbReference type="NCBI Taxonomy" id="2816250"/>
    <lineage>
        <taxon>Bacteria</taxon>
        <taxon>Pseudomonadati</taxon>
        <taxon>Pseudomonadota</taxon>
        <taxon>Gammaproteobacteria</taxon>
        <taxon>Enterobacterales</taxon>
        <taxon>Yersiniaceae</taxon>
        <taxon>Rahnella</taxon>
    </lineage>
</organism>